<accession>A0AAV4GA56</accession>
<sequence length="89" mass="9735">MRQAEKKIYDRSPSFIENTYLRSLNVGIEDLTASVGYHLDEFYVSQAPSSAGAYKHEATDSTINLGRAKTSGNPRIAYVVNPGTQAHTG</sequence>
<organism evidence="1 2">
    <name type="scientific">Elysia marginata</name>
    <dbReference type="NCBI Taxonomy" id="1093978"/>
    <lineage>
        <taxon>Eukaryota</taxon>
        <taxon>Metazoa</taxon>
        <taxon>Spiralia</taxon>
        <taxon>Lophotrochozoa</taxon>
        <taxon>Mollusca</taxon>
        <taxon>Gastropoda</taxon>
        <taxon>Heterobranchia</taxon>
        <taxon>Euthyneura</taxon>
        <taxon>Panpulmonata</taxon>
        <taxon>Sacoglossa</taxon>
        <taxon>Placobranchoidea</taxon>
        <taxon>Plakobranchidae</taxon>
        <taxon>Elysia</taxon>
    </lineage>
</organism>
<evidence type="ECO:0000313" key="2">
    <source>
        <dbReference type="Proteomes" id="UP000762676"/>
    </source>
</evidence>
<protein>
    <submittedName>
        <fullName evidence="1">Uncharacterized protein</fullName>
    </submittedName>
</protein>
<dbReference type="AlphaFoldDB" id="A0AAV4GA56"/>
<dbReference type="EMBL" id="BMAT01004859">
    <property type="protein sequence ID" value="GFR81873.1"/>
    <property type="molecule type" value="Genomic_DNA"/>
</dbReference>
<dbReference type="Proteomes" id="UP000762676">
    <property type="component" value="Unassembled WGS sequence"/>
</dbReference>
<comment type="caution">
    <text evidence="1">The sequence shown here is derived from an EMBL/GenBank/DDBJ whole genome shotgun (WGS) entry which is preliminary data.</text>
</comment>
<keyword evidence="2" id="KW-1185">Reference proteome</keyword>
<proteinExistence type="predicted"/>
<gene>
    <name evidence="1" type="ORF">ElyMa_002351000</name>
</gene>
<name>A0AAV4GA56_9GAST</name>
<evidence type="ECO:0000313" key="1">
    <source>
        <dbReference type="EMBL" id="GFR81873.1"/>
    </source>
</evidence>
<reference evidence="1 2" key="1">
    <citation type="journal article" date="2021" name="Elife">
        <title>Chloroplast acquisition without the gene transfer in kleptoplastic sea slugs, Plakobranchus ocellatus.</title>
        <authorList>
            <person name="Maeda T."/>
            <person name="Takahashi S."/>
            <person name="Yoshida T."/>
            <person name="Shimamura S."/>
            <person name="Takaki Y."/>
            <person name="Nagai Y."/>
            <person name="Toyoda A."/>
            <person name="Suzuki Y."/>
            <person name="Arimoto A."/>
            <person name="Ishii H."/>
            <person name="Satoh N."/>
            <person name="Nishiyama T."/>
            <person name="Hasebe M."/>
            <person name="Maruyama T."/>
            <person name="Minagawa J."/>
            <person name="Obokata J."/>
            <person name="Shigenobu S."/>
        </authorList>
    </citation>
    <scope>NUCLEOTIDE SEQUENCE [LARGE SCALE GENOMIC DNA]</scope>
</reference>